<feature type="region of interest" description="Disordered" evidence="1">
    <location>
        <begin position="122"/>
        <end position="151"/>
    </location>
</feature>
<dbReference type="AlphaFoldDB" id="A0A7S0NMR5"/>
<organism evidence="2">
    <name type="scientific">Calcidiscus leptoporus</name>
    <dbReference type="NCBI Taxonomy" id="127549"/>
    <lineage>
        <taxon>Eukaryota</taxon>
        <taxon>Haptista</taxon>
        <taxon>Haptophyta</taxon>
        <taxon>Prymnesiophyceae</taxon>
        <taxon>Coccolithales</taxon>
        <taxon>Calcidiscaceae</taxon>
        <taxon>Calcidiscus</taxon>
    </lineage>
</organism>
<feature type="region of interest" description="Disordered" evidence="1">
    <location>
        <begin position="1"/>
        <end position="21"/>
    </location>
</feature>
<accession>A0A7S0NMR5</accession>
<evidence type="ECO:0000256" key="1">
    <source>
        <dbReference type="SAM" id="MobiDB-lite"/>
    </source>
</evidence>
<proteinExistence type="predicted"/>
<feature type="region of interest" description="Disordered" evidence="1">
    <location>
        <begin position="89"/>
        <end position="108"/>
    </location>
</feature>
<evidence type="ECO:0000313" key="2">
    <source>
        <dbReference type="EMBL" id="CAD8522561.1"/>
    </source>
</evidence>
<sequence length="151" mass="16267">MQGALRGRPPATKTEAQEGEQQLSVLEARTQHCPVAHRELKPHRPSCPRTCQLNAQTARLLAPTRKGVATPDGVSGVAQLRHRARRLLPRAPPRGDGLLQQQRAPRKPRAALYVASVGRFSKHTDGVGGDAAPRGKADGVGESFDLGKPWP</sequence>
<name>A0A7S0NMR5_9EUKA</name>
<gene>
    <name evidence="2" type="ORF">CLEP1334_LOCUS327</name>
</gene>
<dbReference type="EMBL" id="HBER01000605">
    <property type="protein sequence ID" value="CAD8522561.1"/>
    <property type="molecule type" value="Transcribed_RNA"/>
</dbReference>
<protein>
    <submittedName>
        <fullName evidence="2">Uncharacterized protein</fullName>
    </submittedName>
</protein>
<reference evidence="2" key="1">
    <citation type="submission" date="2021-01" db="EMBL/GenBank/DDBJ databases">
        <authorList>
            <person name="Corre E."/>
            <person name="Pelletier E."/>
            <person name="Niang G."/>
            <person name="Scheremetjew M."/>
            <person name="Finn R."/>
            <person name="Kale V."/>
            <person name="Holt S."/>
            <person name="Cochrane G."/>
            <person name="Meng A."/>
            <person name="Brown T."/>
            <person name="Cohen L."/>
        </authorList>
    </citation>
    <scope>NUCLEOTIDE SEQUENCE</scope>
    <source>
        <strain evidence="2">RCC1130</strain>
    </source>
</reference>